<accession>A0A4P6LZ89</accession>
<dbReference type="KEGG" id="bpro:PMF13cell1_03614"/>
<evidence type="ECO:0000313" key="3">
    <source>
        <dbReference type="Proteomes" id="UP000289794"/>
    </source>
</evidence>
<feature type="chain" id="PRO_5020871502" evidence="1">
    <location>
        <begin position="27"/>
        <end position="160"/>
    </location>
</feature>
<dbReference type="RefSeq" id="WP_130181609.1">
    <property type="nucleotide sequence ID" value="NZ_CP035945.1"/>
</dbReference>
<reference evidence="2 3" key="1">
    <citation type="submission" date="2019-01" db="EMBL/GenBank/DDBJ databases">
        <title>PMF-metabolizing Aryl O-demethylase.</title>
        <authorList>
            <person name="Kim M."/>
        </authorList>
    </citation>
    <scope>NUCLEOTIDE SEQUENCE [LARGE SCALE GENOMIC DNA]</scope>
    <source>
        <strain evidence="2 3">PMF1</strain>
    </source>
</reference>
<protein>
    <submittedName>
        <fullName evidence="2">Uncharacterized protein</fullName>
    </submittedName>
</protein>
<sequence>MTKIRKVLGVMLCSIMLLSQALLVSAAPVETKGDVVNVDRQYFDNGDYIETVISESPIAAYTSSKSGSKSSTYYNASNEALWYVEVTGTFTYTGSSSKCTGASVSADSYKSTWGVSNRSSSYSGNTATGKATGKRYFGNAVVETINKTVNLSCSANGTLS</sequence>
<organism evidence="2 3">
    <name type="scientific">Blautia producta</name>
    <dbReference type="NCBI Taxonomy" id="33035"/>
    <lineage>
        <taxon>Bacteria</taxon>
        <taxon>Bacillati</taxon>
        <taxon>Bacillota</taxon>
        <taxon>Clostridia</taxon>
        <taxon>Lachnospirales</taxon>
        <taxon>Lachnospiraceae</taxon>
        <taxon>Blautia</taxon>
    </lineage>
</organism>
<evidence type="ECO:0000313" key="2">
    <source>
        <dbReference type="EMBL" id="QBE98051.1"/>
    </source>
</evidence>
<dbReference type="EMBL" id="CP035945">
    <property type="protein sequence ID" value="QBE98051.1"/>
    <property type="molecule type" value="Genomic_DNA"/>
</dbReference>
<evidence type="ECO:0000256" key="1">
    <source>
        <dbReference type="SAM" id="SignalP"/>
    </source>
</evidence>
<feature type="signal peptide" evidence="1">
    <location>
        <begin position="1"/>
        <end position="26"/>
    </location>
</feature>
<keyword evidence="1" id="KW-0732">Signal</keyword>
<dbReference type="Proteomes" id="UP000289794">
    <property type="component" value="Chromosome"/>
</dbReference>
<proteinExistence type="predicted"/>
<dbReference type="AlphaFoldDB" id="A0A4P6LZ89"/>
<name>A0A4P6LZ89_9FIRM</name>
<gene>
    <name evidence="2" type="ORF">PMF13cell1_03614</name>
</gene>